<dbReference type="PANTHER" id="PTHR30344:SF1">
    <property type="entry name" value="6-PHOSPHOGLUCONOLACTONASE"/>
    <property type="match status" value="1"/>
</dbReference>
<gene>
    <name evidence="4" type="ORF">ABS766_02605</name>
</gene>
<evidence type="ECO:0000256" key="1">
    <source>
        <dbReference type="ARBA" id="ARBA00005564"/>
    </source>
</evidence>
<comment type="caution">
    <text evidence="4">The sequence shown here is derived from an EMBL/GenBank/DDBJ whole genome shotgun (WGS) entry which is preliminary data.</text>
</comment>
<dbReference type="EC" id="3.1.1.-" evidence="4"/>
<dbReference type="SUPFAM" id="SSF51004">
    <property type="entry name" value="C-terminal (heme d1) domain of cytochrome cd1-nitrite reductase"/>
    <property type="match status" value="1"/>
</dbReference>
<sequence>MKIIKAVLLLVFMNAAAQTNYNLVIGTYTNACESKGIYVYDFNINTLDFKEKAATTGNIVNPSYVSVSADNKFLYAVNEDGKKSTVSAFEYNADKGKLSLLNKKDAEGADPCYIINDDKNVITANYSSGSITVFEKKADGSLGEVKQVIKHTGSGPDKSRQEAPHVHMVHFSPDKKYVFVNDLGTDKMYRYTYDANNKKEVLKLKDATSVKAGSGPRHLVFNPNGVFVYVLQELDGTLTAFNYGNDKLEKIQEATVAPEDFNGKNGSADIHFSKDGKFLYATNRMDANTISVFKVHANGMLEAVQQISTQGAGPRNFTIDPTDNYILVANQNTNNITIFKRDKTTGMLTYTGKEIKLCSPVCLVFTPNK</sequence>
<keyword evidence="3" id="KW-0732">Signal</keyword>
<evidence type="ECO:0000256" key="3">
    <source>
        <dbReference type="SAM" id="SignalP"/>
    </source>
</evidence>
<comment type="similarity">
    <text evidence="1">Belongs to the cycloisomerase 2 family.</text>
</comment>
<reference evidence="4 5" key="1">
    <citation type="submission" date="2024-06" db="EMBL/GenBank/DDBJ databases">
        <authorList>
            <person name="Kaempfer P."/>
            <person name="Viver T."/>
        </authorList>
    </citation>
    <scope>NUCLEOTIDE SEQUENCE [LARGE SCALE GENOMIC DNA]</scope>
    <source>
        <strain evidence="4 5">ST-119</strain>
    </source>
</reference>
<accession>A0ABW8YVW5</accession>
<evidence type="ECO:0000313" key="5">
    <source>
        <dbReference type="Proteomes" id="UP001629156"/>
    </source>
</evidence>
<keyword evidence="2" id="KW-0313">Glucose metabolism</keyword>
<dbReference type="EMBL" id="JBELPZ010000002">
    <property type="protein sequence ID" value="MFL9843301.1"/>
    <property type="molecule type" value="Genomic_DNA"/>
</dbReference>
<proteinExistence type="inferred from homology"/>
<keyword evidence="2" id="KW-0119">Carbohydrate metabolism</keyword>
<evidence type="ECO:0000313" key="4">
    <source>
        <dbReference type="EMBL" id="MFL9843301.1"/>
    </source>
</evidence>
<dbReference type="Gene3D" id="2.130.10.10">
    <property type="entry name" value="YVTN repeat-like/Quinoprotein amine dehydrogenase"/>
    <property type="match status" value="1"/>
</dbReference>
<feature type="signal peptide" evidence="3">
    <location>
        <begin position="1"/>
        <end position="17"/>
    </location>
</feature>
<feature type="chain" id="PRO_5045813456" evidence="3">
    <location>
        <begin position="18"/>
        <end position="369"/>
    </location>
</feature>
<dbReference type="InterPro" id="IPR050282">
    <property type="entry name" value="Cycloisomerase_2"/>
</dbReference>
<name>A0ABW8YVW5_9FLAO</name>
<dbReference type="Proteomes" id="UP001629156">
    <property type="component" value="Unassembled WGS sequence"/>
</dbReference>
<dbReference type="GO" id="GO:0016787">
    <property type="term" value="F:hydrolase activity"/>
    <property type="evidence" value="ECO:0007669"/>
    <property type="project" value="UniProtKB-KW"/>
</dbReference>
<organism evidence="4 5">
    <name type="scientific">Flavobacterium rhizosphaerae</name>
    <dbReference type="NCBI Taxonomy" id="3163298"/>
    <lineage>
        <taxon>Bacteria</taxon>
        <taxon>Pseudomonadati</taxon>
        <taxon>Bacteroidota</taxon>
        <taxon>Flavobacteriia</taxon>
        <taxon>Flavobacteriales</taxon>
        <taxon>Flavobacteriaceae</taxon>
        <taxon>Flavobacterium</taxon>
    </lineage>
</organism>
<keyword evidence="4" id="KW-0378">Hydrolase</keyword>
<dbReference type="RefSeq" id="WP_408083546.1">
    <property type="nucleotide sequence ID" value="NZ_JBELPZ010000002.1"/>
</dbReference>
<dbReference type="InterPro" id="IPR011048">
    <property type="entry name" value="Haem_d1_sf"/>
</dbReference>
<evidence type="ECO:0000256" key="2">
    <source>
        <dbReference type="ARBA" id="ARBA00022526"/>
    </source>
</evidence>
<dbReference type="InterPro" id="IPR019405">
    <property type="entry name" value="Lactonase_7-beta_prop"/>
</dbReference>
<dbReference type="Pfam" id="PF10282">
    <property type="entry name" value="Lactonase"/>
    <property type="match status" value="1"/>
</dbReference>
<protein>
    <submittedName>
        <fullName evidence="4">Lactonase family protein</fullName>
        <ecNumber evidence="4">3.1.1.-</ecNumber>
    </submittedName>
</protein>
<dbReference type="PANTHER" id="PTHR30344">
    <property type="entry name" value="6-PHOSPHOGLUCONOLACTONASE-RELATED"/>
    <property type="match status" value="1"/>
</dbReference>
<dbReference type="InterPro" id="IPR015943">
    <property type="entry name" value="WD40/YVTN_repeat-like_dom_sf"/>
</dbReference>
<keyword evidence="5" id="KW-1185">Reference proteome</keyword>